<sequence>MTTNPASEGPEGILPWSDRPEDFWDRPEGDWGDAPGSDAVLDARCHANSCYRLGSFALDIKQPGLAANWLHAAMKEDHPGAWFRTAVVVSRRGPAVFGDGAFDYIRYLVRRAADLGHGDAQQMRPLLVDQAADVPTLTTWEDPEYGPEVLAALRTG</sequence>
<protein>
    <recommendedName>
        <fullName evidence="4">Sel1 repeat family protein</fullName>
    </recommendedName>
</protein>
<gene>
    <name evidence="2" type="ORF">OG517_41910</name>
</gene>
<feature type="compositionally biased region" description="Basic and acidic residues" evidence="1">
    <location>
        <begin position="18"/>
        <end position="29"/>
    </location>
</feature>
<evidence type="ECO:0000256" key="1">
    <source>
        <dbReference type="SAM" id="MobiDB-lite"/>
    </source>
</evidence>
<dbReference type="RefSeq" id="WP_328965632.1">
    <property type="nucleotide sequence ID" value="NZ_CP108090.1"/>
</dbReference>
<evidence type="ECO:0000313" key="2">
    <source>
        <dbReference type="EMBL" id="WUQ17411.1"/>
    </source>
</evidence>
<evidence type="ECO:0000313" key="3">
    <source>
        <dbReference type="Proteomes" id="UP001432039"/>
    </source>
</evidence>
<feature type="region of interest" description="Disordered" evidence="1">
    <location>
        <begin position="1"/>
        <end position="31"/>
    </location>
</feature>
<dbReference type="EMBL" id="CP108090">
    <property type="protein sequence ID" value="WUQ17411.1"/>
    <property type="molecule type" value="Genomic_DNA"/>
</dbReference>
<reference evidence="2" key="1">
    <citation type="submission" date="2022-10" db="EMBL/GenBank/DDBJ databases">
        <title>The complete genomes of actinobacterial strains from the NBC collection.</title>
        <authorList>
            <person name="Joergensen T.S."/>
            <person name="Alvarez Arevalo M."/>
            <person name="Sterndorff E.B."/>
            <person name="Faurdal D."/>
            <person name="Vuksanovic O."/>
            <person name="Mourched A.-S."/>
            <person name="Charusanti P."/>
            <person name="Shaw S."/>
            <person name="Blin K."/>
            <person name="Weber T."/>
        </authorList>
    </citation>
    <scope>NUCLEOTIDE SEQUENCE</scope>
    <source>
        <strain evidence="2">NBC_00248</strain>
    </source>
</reference>
<organism evidence="2 3">
    <name type="scientific">Streptomyces virginiae</name>
    <name type="common">Streptomyces cinnamonensis</name>
    <dbReference type="NCBI Taxonomy" id="1961"/>
    <lineage>
        <taxon>Bacteria</taxon>
        <taxon>Bacillati</taxon>
        <taxon>Actinomycetota</taxon>
        <taxon>Actinomycetes</taxon>
        <taxon>Kitasatosporales</taxon>
        <taxon>Streptomycetaceae</taxon>
        <taxon>Streptomyces</taxon>
    </lineage>
</organism>
<keyword evidence="3" id="KW-1185">Reference proteome</keyword>
<proteinExistence type="predicted"/>
<dbReference type="Proteomes" id="UP001432039">
    <property type="component" value="Chromosome"/>
</dbReference>
<accession>A0ABZ1TR28</accession>
<name>A0ABZ1TR28_STRVG</name>
<evidence type="ECO:0008006" key="4">
    <source>
        <dbReference type="Google" id="ProtNLM"/>
    </source>
</evidence>